<evidence type="ECO:0000313" key="3">
    <source>
        <dbReference type="Proteomes" id="UP000220904"/>
    </source>
</evidence>
<protein>
    <submittedName>
        <fullName evidence="2">Uncharacterized protein</fullName>
    </submittedName>
</protein>
<gene>
    <name evidence="2" type="ORF">CHR60_07360</name>
</gene>
<comment type="caution">
    <text evidence="2">The sequence shown here is derived from an EMBL/GenBank/DDBJ whole genome shotgun (WGS) entry which is preliminary data.</text>
</comment>
<evidence type="ECO:0000313" key="2">
    <source>
        <dbReference type="EMBL" id="PDX86554.1"/>
    </source>
</evidence>
<dbReference type="EMBL" id="NOUV01000014">
    <property type="protein sequence ID" value="PDX86554.1"/>
    <property type="molecule type" value="Genomic_DNA"/>
</dbReference>
<dbReference type="SUPFAM" id="SSF49899">
    <property type="entry name" value="Concanavalin A-like lectins/glucanases"/>
    <property type="match status" value="2"/>
</dbReference>
<evidence type="ECO:0000256" key="1">
    <source>
        <dbReference type="SAM" id="Coils"/>
    </source>
</evidence>
<dbReference type="AlphaFoldDB" id="A0A2A7B586"/>
<proteinExistence type="predicted"/>
<organism evidence="2 3">
    <name type="scientific">Faecalibacterium prausnitzii</name>
    <dbReference type="NCBI Taxonomy" id="853"/>
    <lineage>
        <taxon>Bacteria</taxon>
        <taxon>Bacillati</taxon>
        <taxon>Bacillota</taxon>
        <taxon>Clostridia</taxon>
        <taxon>Eubacteriales</taxon>
        <taxon>Oscillospiraceae</taxon>
        <taxon>Faecalibacterium</taxon>
    </lineage>
</organism>
<keyword evidence="1" id="KW-0175">Coiled coil</keyword>
<accession>A0A2A7B586</accession>
<dbReference type="Proteomes" id="UP000220904">
    <property type="component" value="Unassembled WGS sequence"/>
</dbReference>
<feature type="coiled-coil region" evidence="1">
    <location>
        <begin position="20"/>
        <end position="47"/>
    </location>
</feature>
<sequence>MTYEKQSWIDGKTTVYAANMMHIEQGIADAAKAINELQKNAGNTEEAGITKKTKQLVATLFANAAYSNATMQATLQELCTEWGIDMPIRKPDTPSNGLPTPLYMLAAQKTFVQSKKEFIDTGLKLFETVNDSMELTLLATFSVAAGTYNGSSPAALFDCFSNSSNDQRGVFGCTWGNGNFGVNVYQSSGASNTLVDDTKLQLAIQIKGGKYRMTKDGTFGAWSSISNYGTGKTVSKSLLIGAAWGDGTEKKFYFGGTVYDFQVYGKVLTDAQVKALLAAGLGDTTDTPSSTLPTPRYKLEAQKTFVPANKECIDTGIKPFATIDTGMNLTVYATFTVADSAVNTVTTLLDCFTDSTDDRRGIIVATWTNGTVGVNVFTYASHFVKIESGKKMKFLLQIKGTQFRFLSYGSMTEWKNIPNYAANKTVEHPLLLGAGWGDGTTKDRFFNGTVYDFRVFDTALTDAQITTLMEAN</sequence>
<reference evidence="2 3" key="1">
    <citation type="journal article" date="2017" name="Front. Microbiol.">
        <title>New Insights into the Diversity of the Genus Faecalibacterium.</title>
        <authorList>
            <person name="Benevides L."/>
            <person name="Burman S."/>
            <person name="Martin R."/>
            <person name="Robert V."/>
            <person name="Thomas M."/>
            <person name="Miquel S."/>
            <person name="Chain F."/>
            <person name="Sokol H."/>
            <person name="Bermudez-Humaran L.G."/>
            <person name="Morrison M."/>
            <person name="Langella P."/>
            <person name="Azevedo V.A."/>
            <person name="Chatel J.M."/>
            <person name="Soares S."/>
        </authorList>
    </citation>
    <scope>NUCLEOTIDE SEQUENCE [LARGE SCALE GENOMIC DNA]</scope>
    <source>
        <strain evidence="2 3">AHMP21</strain>
    </source>
</reference>
<dbReference type="Gene3D" id="2.60.120.200">
    <property type="match status" value="2"/>
</dbReference>
<dbReference type="RefSeq" id="WP_097792426.1">
    <property type="nucleotide sequence ID" value="NZ_NOUV01000014.1"/>
</dbReference>
<name>A0A2A7B586_9FIRM</name>
<dbReference type="InterPro" id="IPR013320">
    <property type="entry name" value="ConA-like_dom_sf"/>
</dbReference>